<sequence length="625" mass="68020">MKKYYGSKKFYLLAGITLANLLNAGIIHANDVSTPLATDSATSSVTINQQNTTGVQNGLSEQAIPTKLVSKPQNTASKDLISSQESQVLSTVNQDTKTIPSTTPITLVKKTDQTEVKTAAVQDTVLSYSGHVQDIGWQAPVTDGLVSGTTGQSKRLEAIKINISTPYTGAITYNSSVVNSGWQKAVSTGQISGTTGQSKAIEAIQINLTGNLALKYDIYYRTHIASYGWLGWAKNGAFAGSTGLSKQLEAFEIFLITKGAETSLDQNKAFIQMIKPSLTYQTHVQNMGWEPLVAEGQLAGTTGQSKRIEGLIVNLSSNEFGNLQYRSHVQGIGWQNYVTSGNMSGTSGQSRRLEALQLQLTGILAQKYSVKYRVHVQDIGWQAWVYDNAIAGTTDQSKRLEAIEILLVDKIAKPIGLSASQGNYAVINKIIYLDAGHGGYDSGAAYFNQYEKTLNLQMQNRIKAKLEAAGYKVITTRTSDTYVDLIPRSENANASLSDLFVSLHFNASTSSYANGIESYYYEYYPEYPSAINELYHNDPERLSRSAFLAQAIQSAAVRNTAAKDNGVLRNTFAVLRETTAPAVLLELGYMSNAIESEKITTAAYQEKLANGVVSGILAYYKHYSL</sequence>
<dbReference type="Pfam" id="PF07538">
    <property type="entry name" value="ChW"/>
    <property type="match status" value="6"/>
</dbReference>
<dbReference type="PANTHER" id="PTHR30404">
    <property type="entry name" value="N-ACETYLMURAMOYL-L-ALANINE AMIDASE"/>
    <property type="match status" value="1"/>
</dbReference>
<feature type="signal peptide" evidence="2">
    <location>
        <begin position="1"/>
        <end position="29"/>
    </location>
</feature>
<organism evidence="4 5">
    <name type="scientific">Streptococcus porcinus</name>
    <dbReference type="NCBI Taxonomy" id="1340"/>
    <lineage>
        <taxon>Bacteria</taxon>
        <taxon>Bacillati</taxon>
        <taxon>Bacillota</taxon>
        <taxon>Bacilli</taxon>
        <taxon>Lactobacillales</taxon>
        <taxon>Streptococcaceae</taxon>
        <taxon>Streptococcus</taxon>
    </lineage>
</organism>
<dbReference type="GO" id="GO:0030288">
    <property type="term" value="C:outer membrane-bounded periplasmic space"/>
    <property type="evidence" value="ECO:0007669"/>
    <property type="project" value="TreeGrafter"/>
</dbReference>
<dbReference type="Gene3D" id="3.40.630.40">
    <property type="entry name" value="Zn-dependent exopeptidases"/>
    <property type="match status" value="1"/>
</dbReference>
<evidence type="ECO:0000256" key="1">
    <source>
        <dbReference type="ARBA" id="ARBA00022801"/>
    </source>
</evidence>
<dbReference type="InterPro" id="IPR002508">
    <property type="entry name" value="MurNAc-LAA_cat"/>
</dbReference>
<dbReference type="EC" id="3.5.1.28" evidence="4"/>
<feature type="domain" description="MurNAc-LAA" evidence="3">
    <location>
        <begin position="489"/>
        <end position="617"/>
    </location>
</feature>
<evidence type="ECO:0000256" key="2">
    <source>
        <dbReference type="SAM" id="SignalP"/>
    </source>
</evidence>
<dbReference type="EMBL" id="LR594052">
    <property type="protein sequence ID" value="VTT44426.1"/>
    <property type="molecule type" value="Genomic_DNA"/>
</dbReference>
<accession>A0A4V0H854</accession>
<keyword evidence="1 4" id="KW-0378">Hydrolase</keyword>
<dbReference type="OrthoDB" id="9763643at2"/>
<evidence type="ECO:0000313" key="5">
    <source>
        <dbReference type="Proteomes" id="UP000306241"/>
    </source>
</evidence>
<evidence type="ECO:0000259" key="3">
    <source>
        <dbReference type="SMART" id="SM00646"/>
    </source>
</evidence>
<dbReference type="RefSeq" id="WP_093958716.1">
    <property type="nucleotide sequence ID" value="NZ_CP070236.1"/>
</dbReference>
<keyword evidence="2" id="KW-0732">Signal</keyword>
<dbReference type="SMART" id="SM00728">
    <property type="entry name" value="ChW"/>
    <property type="match status" value="6"/>
</dbReference>
<dbReference type="SUPFAM" id="SSF53187">
    <property type="entry name" value="Zn-dependent exopeptidases"/>
    <property type="match status" value="1"/>
</dbReference>
<dbReference type="Pfam" id="PF01520">
    <property type="entry name" value="Amidase_3"/>
    <property type="match status" value="1"/>
</dbReference>
<proteinExistence type="predicted"/>
<feature type="chain" id="PRO_5020208991" evidence="2">
    <location>
        <begin position="30"/>
        <end position="625"/>
    </location>
</feature>
<dbReference type="AlphaFoldDB" id="A0A4V0H854"/>
<dbReference type="GO" id="GO:0008745">
    <property type="term" value="F:N-acetylmuramoyl-L-alanine amidase activity"/>
    <property type="evidence" value="ECO:0007669"/>
    <property type="project" value="UniProtKB-EC"/>
</dbReference>
<name>A0A4V0H854_STRPO</name>
<dbReference type="Proteomes" id="UP000306241">
    <property type="component" value="Chromosome"/>
</dbReference>
<dbReference type="GO" id="GO:0009253">
    <property type="term" value="P:peptidoglycan catabolic process"/>
    <property type="evidence" value="ECO:0007669"/>
    <property type="project" value="InterPro"/>
</dbReference>
<dbReference type="SMART" id="SM00646">
    <property type="entry name" value="Ami_3"/>
    <property type="match status" value="1"/>
</dbReference>
<protein>
    <submittedName>
        <fullName evidence="4">N-acetylmuramoyl-L-alanine amidase</fullName>
        <ecNumber evidence="4">3.5.1.28</ecNumber>
    </submittedName>
</protein>
<dbReference type="PANTHER" id="PTHR30404:SF0">
    <property type="entry name" value="N-ACETYLMURAMOYL-L-ALANINE AMIDASE AMIC"/>
    <property type="match status" value="1"/>
</dbReference>
<dbReference type="CDD" id="cd02696">
    <property type="entry name" value="MurNAc-LAA"/>
    <property type="match status" value="1"/>
</dbReference>
<dbReference type="InterPro" id="IPR006637">
    <property type="entry name" value="ChW"/>
</dbReference>
<evidence type="ECO:0000313" key="4">
    <source>
        <dbReference type="EMBL" id="VTT44426.1"/>
    </source>
</evidence>
<reference evidence="4 5" key="1">
    <citation type="submission" date="2019-05" db="EMBL/GenBank/DDBJ databases">
        <authorList>
            <consortium name="Pathogen Informatics"/>
        </authorList>
    </citation>
    <scope>NUCLEOTIDE SEQUENCE [LARGE SCALE GENOMIC DNA]</scope>
    <source>
        <strain evidence="4 5">NCTC10924</strain>
    </source>
</reference>
<gene>
    <name evidence="4" type="primary">lytC</name>
    <name evidence="4" type="ORF">NCTC10924_01117</name>
</gene>
<dbReference type="InterPro" id="IPR050695">
    <property type="entry name" value="N-acetylmuramoyl_amidase_3"/>
</dbReference>